<organism evidence="5 6">
    <name type="scientific">Galbibacter pacificus</name>
    <dbReference type="NCBI Taxonomy" id="2996052"/>
    <lineage>
        <taxon>Bacteria</taxon>
        <taxon>Pseudomonadati</taxon>
        <taxon>Bacteroidota</taxon>
        <taxon>Flavobacteriia</taxon>
        <taxon>Flavobacteriales</taxon>
        <taxon>Flavobacteriaceae</taxon>
        <taxon>Galbibacter</taxon>
    </lineage>
</organism>
<accession>A0ABT6FV94</accession>
<keyword evidence="1" id="KW-0805">Transcription regulation</keyword>
<dbReference type="PROSITE" id="PS01124">
    <property type="entry name" value="HTH_ARAC_FAMILY_2"/>
    <property type="match status" value="1"/>
</dbReference>
<dbReference type="SMART" id="SM00342">
    <property type="entry name" value="HTH_ARAC"/>
    <property type="match status" value="1"/>
</dbReference>
<evidence type="ECO:0000256" key="2">
    <source>
        <dbReference type="ARBA" id="ARBA00023125"/>
    </source>
</evidence>
<gene>
    <name evidence="5" type="ORF">OSR52_15065</name>
</gene>
<feature type="domain" description="HTH araC/xylS-type" evidence="4">
    <location>
        <begin position="172"/>
        <end position="273"/>
    </location>
</feature>
<dbReference type="PROSITE" id="PS00041">
    <property type="entry name" value="HTH_ARAC_FAMILY_1"/>
    <property type="match status" value="1"/>
</dbReference>
<reference evidence="5" key="1">
    <citation type="submission" date="2022-11" db="EMBL/GenBank/DDBJ databases">
        <title>High-quality draft genome sequence of Galbibacter sp. strain CMA-7.</title>
        <authorList>
            <person name="Wei L."/>
            <person name="Dong C."/>
            <person name="Shao Z."/>
        </authorList>
    </citation>
    <scope>NUCLEOTIDE SEQUENCE</scope>
    <source>
        <strain evidence="5">CMA-7</strain>
    </source>
</reference>
<dbReference type="Pfam" id="PF12833">
    <property type="entry name" value="HTH_18"/>
    <property type="match status" value="1"/>
</dbReference>
<sequence length="289" mass="33030">MNKNTKNTTPALPFDISIGTKGIKDYNLHYTLIEFNLKEAFLNIFPRIGFLVCNLFIGDTLNCRFLNYTKDAFYSNRLYITGLLSKGSLFFSMNNKGKGYAFKLHPVIGYHLLKTPMDELSDKQVMVSNVLDVSGHLLKRLERNEDIGSINNECLTRFLWKVLPDKASFLNDPIYLAVNYVIENKGKVSIKQLAEKFCISQRTLQRQFLVKIGLTPKAYSSIWKVQNAIGLIGSNPKMSLAEVAFRAGYYDVAHLAHDFKSRIELPPSILRNKLNPLTRTYLENKVIFE</sequence>
<keyword evidence="3" id="KW-0804">Transcription</keyword>
<keyword evidence="6" id="KW-1185">Reference proteome</keyword>
<dbReference type="PANTHER" id="PTHR46796:SF13">
    <property type="entry name" value="HTH-TYPE TRANSCRIPTIONAL ACTIVATOR RHAS"/>
    <property type="match status" value="1"/>
</dbReference>
<dbReference type="InterPro" id="IPR009057">
    <property type="entry name" value="Homeodomain-like_sf"/>
</dbReference>
<evidence type="ECO:0000256" key="1">
    <source>
        <dbReference type="ARBA" id="ARBA00023015"/>
    </source>
</evidence>
<dbReference type="RefSeq" id="WP_277901096.1">
    <property type="nucleotide sequence ID" value="NZ_JAPMUA010000006.1"/>
</dbReference>
<protein>
    <submittedName>
        <fullName evidence="5">Helix-turn-helix domain-containing protein</fullName>
    </submittedName>
</protein>
<dbReference type="InterPro" id="IPR050204">
    <property type="entry name" value="AraC_XylS_family_regulators"/>
</dbReference>
<dbReference type="EMBL" id="JAPMUA010000006">
    <property type="protein sequence ID" value="MDG3587193.1"/>
    <property type="molecule type" value="Genomic_DNA"/>
</dbReference>
<dbReference type="InterPro" id="IPR018062">
    <property type="entry name" value="HTH_AraC-typ_CS"/>
</dbReference>
<proteinExistence type="predicted"/>
<dbReference type="Gene3D" id="1.10.10.60">
    <property type="entry name" value="Homeodomain-like"/>
    <property type="match status" value="1"/>
</dbReference>
<evidence type="ECO:0000259" key="4">
    <source>
        <dbReference type="PROSITE" id="PS01124"/>
    </source>
</evidence>
<dbReference type="InterPro" id="IPR018060">
    <property type="entry name" value="HTH_AraC"/>
</dbReference>
<dbReference type="Proteomes" id="UP001153642">
    <property type="component" value="Unassembled WGS sequence"/>
</dbReference>
<evidence type="ECO:0000313" key="6">
    <source>
        <dbReference type="Proteomes" id="UP001153642"/>
    </source>
</evidence>
<dbReference type="SUPFAM" id="SSF46689">
    <property type="entry name" value="Homeodomain-like"/>
    <property type="match status" value="1"/>
</dbReference>
<evidence type="ECO:0000313" key="5">
    <source>
        <dbReference type="EMBL" id="MDG3587193.1"/>
    </source>
</evidence>
<name>A0ABT6FV94_9FLAO</name>
<evidence type="ECO:0000256" key="3">
    <source>
        <dbReference type="ARBA" id="ARBA00023163"/>
    </source>
</evidence>
<keyword evidence="2" id="KW-0238">DNA-binding</keyword>
<dbReference type="PANTHER" id="PTHR46796">
    <property type="entry name" value="HTH-TYPE TRANSCRIPTIONAL ACTIVATOR RHAS-RELATED"/>
    <property type="match status" value="1"/>
</dbReference>
<comment type="caution">
    <text evidence="5">The sequence shown here is derived from an EMBL/GenBank/DDBJ whole genome shotgun (WGS) entry which is preliminary data.</text>
</comment>